<gene>
    <name evidence="1" type="ORF">D2E76_16495</name>
</gene>
<evidence type="ECO:0000313" key="1">
    <source>
        <dbReference type="EMBL" id="RIT36848.1"/>
    </source>
</evidence>
<name>A0ABD7HNJ8_9MYCO</name>
<comment type="caution">
    <text evidence="1">The sequence shown here is derived from an EMBL/GenBank/DDBJ whole genome shotgun (WGS) entry which is preliminary data.</text>
</comment>
<protein>
    <submittedName>
        <fullName evidence="1">Uncharacterized protein</fullName>
    </submittedName>
</protein>
<dbReference type="RefSeq" id="WP_119596494.1">
    <property type="nucleotide sequence ID" value="NZ_QXBN01000012.1"/>
</dbReference>
<proteinExistence type="predicted"/>
<organism evidence="1 2">
    <name type="scientific">Mycobacteroides abscessus</name>
    <dbReference type="NCBI Taxonomy" id="36809"/>
    <lineage>
        <taxon>Bacteria</taxon>
        <taxon>Bacillati</taxon>
        <taxon>Actinomycetota</taxon>
        <taxon>Actinomycetes</taxon>
        <taxon>Mycobacteriales</taxon>
        <taxon>Mycobacteriaceae</taxon>
        <taxon>Mycobacteroides</taxon>
    </lineage>
</organism>
<dbReference type="Proteomes" id="UP000284557">
    <property type="component" value="Unassembled WGS sequence"/>
</dbReference>
<dbReference type="AlphaFoldDB" id="A0ABD7HNJ8"/>
<sequence length="112" mass="12157">MTRLREILDEYDPPLRLVRALDSNAVHIVAPDDPASPSEAKRLSELTADEALELALALRPTICGLGVSVRPGGRGTYVGEFPDKDLCGRCHRILGSEHQHLAFAHPQPGDPV</sequence>
<evidence type="ECO:0000313" key="2">
    <source>
        <dbReference type="Proteomes" id="UP000284557"/>
    </source>
</evidence>
<accession>A0ABD7HNJ8</accession>
<dbReference type="EMBL" id="QXBN01000012">
    <property type="protein sequence ID" value="RIT36848.1"/>
    <property type="molecule type" value="Genomic_DNA"/>
</dbReference>
<reference evidence="1 2" key="1">
    <citation type="submission" date="2018-08" db="EMBL/GenBank/DDBJ databases">
        <title>Linezolid Resistance in Mycobacterium abscessus: MIC Distribution and Comprehensive Investigation of Resistance Mechanisms.</title>
        <authorList>
            <person name="Ye M."/>
            <person name="Xu L."/>
            <person name="Zou Y."/>
            <person name="Li B."/>
            <person name="Guo Q."/>
            <person name="Zhang Y."/>
            <person name="Zhan M."/>
            <person name="Xu B."/>
            <person name="Yu F."/>
            <person name="Zhang Z."/>
            <person name="Chu H."/>
        </authorList>
    </citation>
    <scope>NUCLEOTIDE SEQUENCE [LARGE SCALE GENOMIC DNA]</scope>
    <source>
        <strain evidence="1 2">G143</strain>
    </source>
</reference>